<gene>
    <name evidence="1" type="ORF">MENTE1834_LOCUS16140</name>
</gene>
<evidence type="ECO:0000313" key="2">
    <source>
        <dbReference type="Proteomes" id="UP001497535"/>
    </source>
</evidence>
<dbReference type="EMBL" id="CAVMJV010000018">
    <property type="protein sequence ID" value="CAK5061091.1"/>
    <property type="molecule type" value="Genomic_DNA"/>
</dbReference>
<organism evidence="1 2">
    <name type="scientific">Meloidogyne enterolobii</name>
    <name type="common">Root-knot nematode worm</name>
    <name type="synonym">Meloidogyne mayaguensis</name>
    <dbReference type="NCBI Taxonomy" id="390850"/>
    <lineage>
        <taxon>Eukaryota</taxon>
        <taxon>Metazoa</taxon>
        <taxon>Ecdysozoa</taxon>
        <taxon>Nematoda</taxon>
        <taxon>Chromadorea</taxon>
        <taxon>Rhabditida</taxon>
        <taxon>Tylenchina</taxon>
        <taxon>Tylenchomorpha</taxon>
        <taxon>Tylenchoidea</taxon>
        <taxon>Meloidogynidae</taxon>
        <taxon>Meloidogyninae</taxon>
        <taxon>Meloidogyne</taxon>
    </lineage>
</organism>
<name>A0ACB0YSL0_MELEN</name>
<comment type="caution">
    <text evidence="1">The sequence shown here is derived from an EMBL/GenBank/DDBJ whole genome shotgun (WGS) entry which is preliminary data.</text>
</comment>
<reference evidence="1" key="1">
    <citation type="submission" date="2023-11" db="EMBL/GenBank/DDBJ databases">
        <authorList>
            <person name="Poullet M."/>
        </authorList>
    </citation>
    <scope>NUCLEOTIDE SEQUENCE</scope>
    <source>
        <strain evidence="1">E1834</strain>
    </source>
</reference>
<dbReference type="Proteomes" id="UP001497535">
    <property type="component" value="Unassembled WGS sequence"/>
</dbReference>
<protein>
    <submittedName>
        <fullName evidence="1">Uncharacterized protein</fullName>
    </submittedName>
</protein>
<sequence length="344" mass="39595">MLRRSIYFGLRSRQVFRLLANKNYLNILPNIQRNYASVGAAKKFEFQAEIDSLLDIVAKSLYSDQEVFIRELIANASDALEKRRYLEMGDKAGPVQEIPFEIRIDCDVKNRKLVFTDTGIGMNEEELVGLLGTIAKSGSKSFRSDEEKAESLIVRVTTRKVDEPTGHVWTWSGGKQFEVEEDSTTQIGTKIELWLKDSEAAKFVQAEKVADVINKYSYFISVPIFLNGERINVMSALWMMKPGETTQEMHDTLFKHLVTTHHPHLKDDRPQYTFQYQTDFPINIRALFYVPSKKVSQFEFSADSQHETGISLYNQRVLIKPNAKELLPRFLRFLIGVVDSEVFF</sequence>
<accession>A0ACB0YSL0</accession>
<evidence type="ECO:0000313" key="1">
    <source>
        <dbReference type="EMBL" id="CAK5061091.1"/>
    </source>
</evidence>
<proteinExistence type="predicted"/>
<keyword evidence="2" id="KW-1185">Reference proteome</keyword>